<keyword evidence="1" id="KW-0812">Transmembrane</keyword>
<accession>A0A4R6CR55</accession>
<dbReference type="Proteomes" id="UP000295195">
    <property type="component" value="Unassembled WGS sequence"/>
</dbReference>
<feature type="transmembrane region" description="Helical" evidence="1">
    <location>
        <begin position="47"/>
        <end position="69"/>
    </location>
</feature>
<dbReference type="EMBL" id="NKLP01000242">
    <property type="protein sequence ID" value="TDN29110.1"/>
    <property type="molecule type" value="Genomic_DNA"/>
</dbReference>
<keyword evidence="1" id="KW-0472">Membrane</keyword>
<comment type="caution">
    <text evidence="2">The sequence shown here is derived from an EMBL/GenBank/DDBJ whole genome shotgun (WGS) entry which is preliminary data.</text>
</comment>
<sequence>MFFYLLNKFDTLILILLIITGVLVILAFIAFDRKRRYTDVKDMKKELLLLIGSSALAMIFAFLLAVDFYHMNEISSQVEDARNNLVTNSVISEKKNEIKSDQPINTNPSTHRITMPDNRVYNVKETEMLRIVQQTSNHEIWYVTFKVRPKYRRFLSNKYSLCNIADAEKPEWVITVSNKSNNQSSNN</sequence>
<evidence type="ECO:0000313" key="2">
    <source>
        <dbReference type="EMBL" id="TDN29110.1"/>
    </source>
</evidence>
<proteinExistence type="predicted"/>
<reference evidence="2 3" key="1">
    <citation type="submission" date="2017-06" db="EMBL/GenBank/DDBJ databases">
        <authorList>
            <person name="Swanenburg J."/>
            <person name="Kort R."/>
        </authorList>
    </citation>
    <scope>NUCLEOTIDE SEQUENCE [LARGE SCALE GENOMIC DNA]</scope>
    <source>
        <strain evidence="2 3">RL05</strain>
    </source>
</reference>
<organism evidence="2 3">
    <name type="scientific">Lactobacillus crispatus</name>
    <dbReference type="NCBI Taxonomy" id="47770"/>
    <lineage>
        <taxon>Bacteria</taxon>
        <taxon>Bacillati</taxon>
        <taxon>Bacillota</taxon>
        <taxon>Bacilli</taxon>
        <taxon>Lactobacillales</taxon>
        <taxon>Lactobacillaceae</taxon>
        <taxon>Lactobacillus</taxon>
    </lineage>
</organism>
<dbReference type="AlphaFoldDB" id="A0A4R6CR55"/>
<protein>
    <submittedName>
        <fullName evidence="2">Uncharacterized protein</fullName>
    </submittedName>
</protein>
<evidence type="ECO:0000256" key="1">
    <source>
        <dbReference type="SAM" id="Phobius"/>
    </source>
</evidence>
<name>A0A4R6CR55_9LACO</name>
<gene>
    <name evidence="2" type="ORF">CEE75_11715</name>
</gene>
<keyword evidence="1" id="KW-1133">Transmembrane helix</keyword>
<feature type="transmembrane region" description="Helical" evidence="1">
    <location>
        <begin position="12"/>
        <end position="31"/>
    </location>
</feature>
<evidence type="ECO:0000313" key="3">
    <source>
        <dbReference type="Proteomes" id="UP000295195"/>
    </source>
</evidence>